<comment type="caution">
    <text evidence="2">The sequence shown here is derived from an EMBL/GenBank/DDBJ whole genome shotgun (WGS) entry which is preliminary data.</text>
</comment>
<reference evidence="2" key="2">
    <citation type="submission" date="2020-11" db="EMBL/GenBank/DDBJ databases">
        <authorList>
            <person name="McCartney M.A."/>
            <person name="Auch B."/>
            <person name="Kono T."/>
            <person name="Mallez S."/>
            <person name="Becker A."/>
            <person name="Gohl D.M."/>
            <person name="Silverstein K.A.T."/>
            <person name="Koren S."/>
            <person name="Bechman K.B."/>
            <person name="Herman A."/>
            <person name="Abrahante J.E."/>
            <person name="Garbe J."/>
        </authorList>
    </citation>
    <scope>NUCLEOTIDE SEQUENCE</scope>
    <source>
        <strain evidence="2">Duluth1</strain>
        <tissue evidence="2">Whole animal</tissue>
    </source>
</reference>
<evidence type="ECO:0000313" key="2">
    <source>
        <dbReference type="EMBL" id="KAH3827497.1"/>
    </source>
</evidence>
<keyword evidence="3" id="KW-1185">Reference proteome</keyword>
<dbReference type="Proteomes" id="UP000828390">
    <property type="component" value="Unassembled WGS sequence"/>
</dbReference>
<evidence type="ECO:0000313" key="3">
    <source>
        <dbReference type="Proteomes" id="UP000828390"/>
    </source>
</evidence>
<dbReference type="EMBL" id="JAIWYP010000005">
    <property type="protein sequence ID" value="KAH3827497.1"/>
    <property type="molecule type" value="Genomic_DNA"/>
</dbReference>
<dbReference type="SUPFAM" id="SSF48264">
    <property type="entry name" value="Cytochrome P450"/>
    <property type="match status" value="1"/>
</dbReference>
<dbReference type="Gene3D" id="1.10.630.10">
    <property type="entry name" value="Cytochrome P450"/>
    <property type="match status" value="1"/>
</dbReference>
<dbReference type="InterPro" id="IPR036396">
    <property type="entry name" value="Cyt_P450_sf"/>
</dbReference>
<dbReference type="Pfam" id="PF00067">
    <property type="entry name" value="p450"/>
    <property type="match status" value="1"/>
</dbReference>
<accession>A0A9D4K0I9</accession>
<protein>
    <submittedName>
        <fullName evidence="2">Uncharacterized protein</fullName>
    </submittedName>
</protein>
<evidence type="ECO:0000256" key="1">
    <source>
        <dbReference type="ARBA" id="ARBA00010617"/>
    </source>
</evidence>
<reference evidence="2" key="1">
    <citation type="journal article" date="2019" name="bioRxiv">
        <title>The Genome of the Zebra Mussel, Dreissena polymorpha: A Resource for Invasive Species Research.</title>
        <authorList>
            <person name="McCartney M.A."/>
            <person name="Auch B."/>
            <person name="Kono T."/>
            <person name="Mallez S."/>
            <person name="Zhang Y."/>
            <person name="Obille A."/>
            <person name="Becker A."/>
            <person name="Abrahante J.E."/>
            <person name="Garbe J."/>
            <person name="Badalamenti J.P."/>
            <person name="Herman A."/>
            <person name="Mangelson H."/>
            <person name="Liachko I."/>
            <person name="Sullivan S."/>
            <person name="Sone E.D."/>
            <person name="Koren S."/>
            <person name="Silverstein K.A.T."/>
            <person name="Beckman K.B."/>
            <person name="Gohl D.M."/>
        </authorList>
    </citation>
    <scope>NUCLEOTIDE SEQUENCE</scope>
    <source>
        <strain evidence="2">Duluth1</strain>
        <tissue evidence="2">Whole animal</tissue>
    </source>
</reference>
<dbReference type="GO" id="GO:0020037">
    <property type="term" value="F:heme binding"/>
    <property type="evidence" value="ECO:0007669"/>
    <property type="project" value="InterPro"/>
</dbReference>
<gene>
    <name evidence="2" type="ORF">DPMN_129432</name>
</gene>
<dbReference type="AlphaFoldDB" id="A0A9D4K0I9"/>
<proteinExistence type="inferred from homology"/>
<dbReference type="GO" id="GO:0016705">
    <property type="term" value="F:oxidoreductase activity, acting on paired donors, with incorporation or reduction of molecular oxygen"/>
    <property type="evidence" value="ECO:0007669"/>
    <property type="project" value="InterPro"/>
</dbReference>
<name>A0A9D4K0I9_DREPO</name>
<dbReference type="GO" id="GO:0005506">
    <property type="term" value="F:iron ion binding"/>
    <property type="evidence" value="ECO:0007669"/>
    <property type="project" value="InterPro"/>
</dbReference>
<comment type="similarity">
    <text evidence="1">Belongs to the cytochrome P450 family.</text>
</comment>
<sequence>MCMYILDHSACTLRADLTRLENLTMSIKESLRNYSPVPFIQLEFTHDLEIEGRKFPAGTPDTVQIYGVH</sequence>
<dbReference type="InterPro" id="IPR001128">
    <property type="entry name" value="Cyt_P450"/>
</dbReference>
<dbReference type="GO" id="GO:0004497">
    <property type="term" value="F:monooxygenase activity"/>
    <property type="evidence" value="ECO:0007669"/>
    <property type="project" value="InterPro"/>
</dbReference>
<organism evidence="2 3">
    <name type="scientific">Dreissena polymorpha</name>
    <name type="common">Zebra mussel</name>
    <name type="synonym">Mytilus polymorpha</name>
    <dbReference type="NCBI Taxonomy" id="45954"/>
    <lineage>
        <taxon>Eukaryota</taxon>
        <taxon>Metazoa</taxon>
        <taxon>Spiralia</taxon>
        <taxon>Lophotrochozoa</taxon>
        <taxon>Mollusca</taxon>
        <taxon>Bivalvia</taxon>
        <taxon>Autobranchia</taxon>
        <taxon>Heteroconchia</taxon>
        <taxon>Euheterodonta</taxon>
        <taxon>Imparidentia</taxon>
        <taxon>Neoheterodontei</taxon>
        <taxon>Myida</taxon>
        <taxon>Dreissenoidea</taxon>
        <taxon>Dreissenidae</taxon>
        <taxon>Dreissena</taxon>
    </lineage>
</organism>